<dbReference type="PANTHER" id="PTHR44591:SF3">
    <property type="entry name" value="RESPONSE REGULATORY DOMAIN-CONTAINING PROTEIN"/>
    <property type="match status" value="1"/>
</dbReference>
<organism evidence="5 6">
    <name type="scientific">Silvanigrella paludirubra</name>
    <dbReference type="NCBI Taxonomy" id="2499159"/>
    <lineage>
        <taxon>Bacteria</taxon>
        <taxon>Pseudomonadati</taxon>
        <taxon>Bdellovibrionota</taxon>
        <taxon>Oligoflexia</taxon>
        <taxon>Silvanigrellales</taxon>
        <taxon>Silvanigrellaceae</taxon>
        <taxon>Silvanigrella</taxon>
    </lineage>
</organism>
<reference evidence="5 6" key="1">
    <citation type="submission" date="2019-10" db="EMBL/GenBank/DDBJ databases">
        <title>New species of Slilvanegrellaceae.</title>
        <authorList>
            <person name="Pitt A."/>
            <person name="Hahn M.W."/>
        </authorList>
    </citation>
    <scope>NUCLEOTIDE SEQUENCE [LARGE SCALE GENOMIC DNA]</scope>
    <source>
        <strain evidence="5 6">SP-Ram-0.45-NSY-1</strain>
    </source>
</reference>
<dbReference type="PROSITE" id="PS50110">
    <property type="entry name" value="RESPONSE_REGULATORY"/>
    <property type="match status" value="1"/>
</dbReference>
<protein>
    <submittedName>
        <fullName evidence="5">Response regulator</fullName>
    </submittedName>
</protein>
<dbReference type="GO" id="GO:0000160">
    <property type="term" value="P:phosphorelay signal transduction system"/>
    <property type="evidence" value="ECO:0007669"/>
    <property type="project" value="InterPro"/>
</dbReference>
<evidence type="ECO:0000313" key="5">
    <source>
        <dbReference type="EMBL" id="KAB8036918.1"/>
    </source>
</evidence>
<dbReference type="RefSeq" id="WP_153421333.1">
    <property type="nucleotide sequence ID" value="NZ_WFLM01000005.1"/>
</dbReference>
<sequence>MQRHSWENKVKKILIADASKASLVMTSEVFKDHYPGVQVLVARTSAEALEIAKNNEGVDAYVIDYDLPDADGAQTAARLKKLYSTPVLITAFDRPEVSSSIETTLKQYPDCQSWLKKPVNPEVVIAVVQRFCDGKIRTQKRIACNLPVFAEIILENESLEAYQQIITPQKLKKEASKDLDKKSPKGGKVVKKIATKKEIQKSIPIYFCGVVEDCSLSGVKLKPSKNNKTGLTDWNHLLASMEFISSGSSVILKLPSPSDIENGKMVEMTKVVFVSNEMENENNLLSEDSPKKKGTGKSVVSEAPKSKTSQKNAPALSTLSAVTKKKMTEKELGDRIQSMTGKVAWTSSESGEWCLGVEFESPSLSKRLFEAILSFQLKQQKNITNQSVMKTSRAG</sequence>
<feature type="domain" description="Response regulatory" evidence="4">
    <location>
        <begin position="12"/>
        <end position="132"/>
    </location>
</feature>
<evidence type="ECO:0000259" key="4">
    <source>
        <dbReference type="PROSITE" id="PS50110"/>
    </source>
</evidence>
<keyword evidence="1 2" id="KW-0597">Phosphoprotein</keyword>
<comment type="caution">
    <text evidence="5">The sequence shown here is derived from an EMBL/GenBank/DDBJ whole genome shotgun (WGS) entry which is preliminary data.</text>
</comment>
<dbReference type="InterPro" id="IPR011006">
    <property type="entry name" value="CheY-like_superfamily"/>
</dbReference>
<dbReference type="AlphaFoldDB" id="A0A6N6VP25"/>
<evidence type="ECO:0000256" key="3">
    <source>
        <dbReference type="SAM" id="MobiDB-lite"/>
    </source>
</evidence>
<accession>A0A6N6VP25</accession>
<dbReference type="Gene3D" id="3.40.50.2300">
    <property type="match status" value="1"/>
</dbReference>
<evidence type="ECO:0000313" key="6">
    <source>
        <dbReference type="Proteomes" id="UP000437748"/>
    </source>
</evidence>
<dbReference type="SUPFAM" id="SSF52172">
    <property type="entry name" value="CheY-like"/>
    <property type="match status" value="1"/>
</dbReference>
<feature type="modified residue" description="4-aspartylphosphate" evidence="2">
    <location>
        <position position="64"/>
    </location>
</feature>
<dbReference type="InterPro" id="IPR001789">
    <property type="entry name" value="Sig_transdc_resp-reg_receiver"/>
</dbReference>
<evidence type="ECO:0000256" key="2">
    <source>
        <dbReference type="PROSITE-ProRule" id="PRU00169"/>
    </source>
</evidence>
<dbReference type="InterPro" id="IPR050595">
    <property type="entry name" value="Bact_response_regulator"/>
</dbReference>
<name>A0A6N6VP25_9BACT</name>
<feature type="compositionally biased region" description="Polar residues" evidence="3">
    <location>
        <begin position="306"/>
        <end position="317"/>
    </location>
</feature>
<dbReference type="Proteomes" id="UP000437748">
    <property type="component" value="Unassembled WGS sequence"/>
</dbReference>
<gene>
    <name evidence="5" type="ORF">GCL60_13830</name>
</gene>
<dbReference type="PANTHER" id="PTHR44591">
    <property type="entry name" value="STRESS RESPONSE REGULATOR PROTEIN 1"/>
    <property type="match status" value="1"/>
</dbReference>
<dbReference type="Pfam" id="PF00072">
    <property type="entry name" value="Response_reg"/>
    <property type="match status" value="1"/>
</dbReference>
<keyword evidence="6" id="KW-1185">Reference proteome</keyword>
<feature type="region of interest" description="Disordered" evidence="3">
    <location>
        <begin position="282"/>
        <end position="317"/>
    </location>
</feature>
<proteinExistence type="predicted"/>
<evidence type="ECO:0000256" key="1">
    <source>
        <dbReference type="ARBA" id="ARBA00022553"/>
    </source>
</evidence>
<dbReference type="SMART" id="SM00448">
    <property type="entry name" value="REC"/>
    <property type="match status" value="1"/>
</dbReference>
<dbReference type="CDD" id="cd00156">
    <property type="entry name" value="REC"/>
    <property type="match status" value="1"/>
</dbReference>
<dbReference type="EMBL" id="WFLM01000005">
    <property type="protein sequence ID" value="KAB8036918.1"/>
    <property type="molecule type" value="Genomic_DNA"/>
</dbReference>